<dbReference type="AlphaFoldDB" id="D7E6G1"/>
<dbReference type="GO" id="GO:0005524">
    <property type="term" value="F:ATP binding"/>
    <property type="evidence" value="ECO:0007669"/>
    <property type="project" value="UniProtKB-UniRule"/>
</dbReference>
<dbReference type="InterPro" id="IPR024710">
    <property type="entry name" value="MfnD"/>
</dbReference>
<dbReference type="Proteomes" id="UP000000391">
    <property type="component" value="Chromosome"/>
</dbReference>
<dbReference type="KEGG" id="mev:Metev_0255"/>
<organism evidence="3 4">
    <name type="scientific">Methanohalobium evestigatum (strain ATCC BAA-1072 / DSM 3721 / NBRC 107634 / OCM 161 / Z-7303)</name>
    <dbReference type="NCBI Taxonomy" id="644295"/>
    <lineage>
        <taxon>Archaea</taxon>
        <taxon>Methanobacteriati</taxon>
        <taxon>Methanobacteriota</taxon>
        <taxon>Stenosarchaea group</taxon>
        <taxon>Methanomicrobia</taxon>
        <taxon>Methanosarcinales</taxon>
        <taxon>Methanosarcinaceae</taxon>
        <taxon>Methanohalobium</taxon>
    </lineage>
</organism>
<feature type="domain" description="ATP-grasp" evidence="2">
    <location>
        <begin position="91"/>
        <end position="284"/>
    </location>
</feature>
<dbReference type="SUPFAM" id="SSF56059">
    <property type="entry name" value="Glutathione synthetase ATP-binding domain-like"/>
    <property type="match status" value="1"/>
</dbReference>
<evidence type="ECO:0000256" key="1">
    <source>
        <dbReference type="PROSITE-ProRule" id="PRU00409"/>
    </source>
</evidence>
<sequence>MKILLAEYSVGAGLGGTYLLEGKCMLETIANSFTRVGHEVIYPSSDTVISSGFPVESDSSNFEYIIEMLAKKCDAGLVIAPDELLPVLTRIIENNTINLGCPPEAVDKCVDKIKCSEFLSKSNIPIPKTTREIKNGWWVIKPRYGSASENTFVTSIKGYKPENNYIATEYIDGEHVSVSLISGDNQLPLTVNKQLIDIPQINDSEIKYNGNLTPYSTSKKQKLYNIAVSASRLLDCRGYVGIDFILNNDTPYIVDVNPRPTTSLVSICNVMKEEIAELLIKNRFEKLPNSVEIHGQHSFLKEDLK</sequence>
<dbReference type="GO" id="GO:0046872">
    <property type="term" value="F:metal ion binding"/>
    <property type="evidence" value="ECO:0007669"/>
    <property type="project" value="InterPro"/>
</dbReference>
<dbReference type="EMBL" id="CP002069">
    <property type="protein sequence ID" value="ADI73183.1"/>
    <property type="molecule type" value="Genomic_DNA"/>
</dbReference>
<dbReference type="OrthoDB" id="133985at2157"/>
<evidence type="ECO:0000259" key="2">
    <source>
        <dbReference type="PROSITE" id="PS50975"/>
    </source>
</evidence>
<dbReference type="InterPro" id="IPR003806">
    <property type="entry name" value="ATP-grasp_PylC-type"/>
</dbReference>
<keyword evidence="1" id="KW-0547">Nucleotide-binding</keyword>
<name>D7E6G1_METEZ</name>
<accession>D7E6G1</accession>
<protein>
    <recommendedName>
        <fullName evidence="2">ATP-grasp domain-containing protein</fullName>
    </recommendedName>
</protein>
<dbReference type="STRING" id="644295.Metev_0255"/>
<evidence type="ECO:0000313" key="3">
    <source>
        <dbReference type="EMBL" id="ADI73183.1"/>
    </source>
</evidence>
<dbReference type="InterPro" id="IPR011761">
    <property type="entry name" value="ATP-grasp"/>
</dbReference>
<reference evidence="3 4" key="1">
    <citation type="submission" date="2010-06" db="EMBL/GenBank/DDBJ databases">
        <title>Complete sequence chromosome of Methanohalobium evestigatum Z-7303.</title>
        <authorList>
            <consortium name="US DOE Joint Genome Institute"/>
            <person name="Lucas S."/>
            <person name="Copeland A."/>
            <person name="Lapidus A."/>
            <person name="Cheng J.-F."/>
            <person name="Bruce D."/>
            <person name="Goodwin L."/>
            <person name="Pitluck S."/>
            <person name="Saunders E."/>
            <person name="Detter J.C."/>
            <person name="Han C."/>
            <person name="Tapia R."/>
            <person name="Land M."/>
            <person name="Hauser L."/>
            <person name="Kyrpides N."/>
            <person name="Mikhailova N."/>
            <person name="Sieprawska-Lupa M."/>
            <person name="Whitman W.B."/>
            <person name="Anderson I."/>
            <person name="Woyke T."/>
        </authorList>
    </citation>
    <scope>NUCLEOTIDE SEQUENCE [LARGE SCALE GENOMIC DNA]</scope>
    <source>
        <strain evidence="4">ATCC BAA-1072 / DSM 3721 / NBRC 107634 / OCM 161 / Z-7303</strain>
    </source>
</reference>
<dbReference type="Gene3D" id="3.30.470.20">
    <property type="entry name" value="ATP-grasp fold, B domain"/>
    <property type="match status" value="1"/>
</dbReference>
<evidence type="ECO:0000313" key="4">
    <source>
        <dbReference type="Proteomes" id="UP000000391"/>
    </source>
</evidence>
<dbReference type="HOGENOM" id="CLU_059501_1_0_2"/>
<dbReference type="Gene3D" id="3.40.50.11770">
    <property type="match status" value="1"/>
</dbReference>
<dbReference type="Pfam" id="PF02655">
    <property type="entry name" value="ATP-grasp_3"/>
    <property type="match status" value="1"/>
</dbReference>
<keyword evidence="1" id="KW-0067">ATP-binding</keyword>
<gene>
    <name evidence="3" type="ordered locus">Metev_0255</name>
</gene>
<dbReference type="PROSITE" id="PS50975">
    <property type="entry name" value="ATP_GRASP"/>
    <property type="match status" value="1"/>
</dbReference>
<dbReference type="PIRSF" id="PIRSF016766">
    <property type="entry name" value="UCP016766_ATPgrasp"/>
    <property type="match status" value="1"/>
</dbReference>
<proteinExistence type="predicted"/>
<dbReference type="Gene3D" id="2.30.36.100">
    <property type="match status" value="1"/>
</dbReference>
<keyword evidence="4" id="KW-1185">Reference proteome</keyword>